<reference evidence="1" key="1">
    <citation type="submission" date="2014-09" db="EMBL/GenBank/DDBJ databases">
        <authorList>
            <person name="Magalhaes I.L.F."/>
            <person name="Oliveira U."/>
            <person name="Santos F.R."/>
            <person name="Vidigal T.H.D.A."/>
            <person name="Brescovit A.D."/>
            <person name="Santos A.J."/>
        </authorList>
    </citation>
    <scope>NUCLEOTIDE SEQUENCE</scope>
    <source>
        <tissue evidence="1">Shoot tissue taken approximately 20 cm above the soil surface</tissue>
    </source>
</reference>
<organism evidence="1">
    <name type="scientific">Arundo donax</name>
    <name type="common">Giant reed</name>
    <name type="synonym">Donax arundinaceus</name>
    <dbReference type="NCBI Taxonomy" id="35708"/>
    <lineage>
        <taxon>Eukaryota</taxon>
        <taxon>Viridiplantae</taxon>
        <taxon>Streptophyta</taxon>
        <taxon>Embryophyta</taxon>
        <taxon>Tracheophyta</taxon>
        <taxon>Spermatophyta</taxon>
        <taxon>Magnoliopsida</taxon>
        <taxon>Liliopsida</taxon>
        <taxon>Poales</taxon>
        <taxon>Poaceae</taxon>
        <taxon>PACMAD clade</taxon>
        <taxon>Arundinoideae</taxon>
        <taxon>Arundineae</taxon>
        <taxon>Arundo</taxon>
    </lineage>
</organism>
<evidence type="ECO:0000313" key="1">
    <source>
        <dbReference type="EMBL" id="JAD93616.1"/>
    </source>
</evidence>
<dbReference type="EMBL" id="GBRH01204279">
    <property type="protein sequence ID" value="JAD93616.1"/>
    <property type="molecule type" value="Transcribed_RNA"/>
</dbReference>
<accession>A0A0A9E0T3</accession>
<sequence>MMALRNRCPLAVSRQGPQRLNLRPSAMPRWFPAGSLNPAHAVVKPAKFNITITRCGQERLTL</sequence>
<dbReference type="AlphaFoldDB" id="A0A0A9E0T3"/>
<name>A0A0A9E0T3_ARUDO</name>
<protein>
    <submittedName>
        <fullName evidence="1">Uncharacterized protein</fullName>
    </submittedName>
</protein>
<proteinExistence type="predicted"/>
<reference evidence="1" key="2">
    <citation type="journal article" date="2015" name="Data Brief">
        <title>Shoot transcriptome of the giant reed, Arundo donax.</title>
        <authorList>
            <person name="Barrero R.A."/>
            <person name="Guerrero F.D."/>
            <person name="Moolhuijzen P."/>
            <person name="Goolsby J.A."/>
            <person name="Tidwell J."/>
            <person name="Bellgard S.E."/>
            <person name="Bellgard M.I."/>
        </authorList>
    </citation>
    <scope>NUCLEOTIDE SEQUENCE</scope>
    <source>
        <tissue evidence="1">Shoot tissue taken approximately 20 cm above the soil surface</tissue>
    </source>
</reference>